<accession>A0A917CW70</accession>
<proteinExistence type="predicted"/>
<dbReference type="Proteomes" id="UP000654257">
    <property type="component" value="Unassembled WGS sequence"/>
</dbReference>
<dbReference type="GO" id="GO:0071513">
    <property type="term" value="C:phosphopantothenoylcysteine decarboxylase complex"/>
    <property type="evidence" value="ECO:0007669"/>
    <property type="project" value="TreeGrafter"/>
</dbReference>
<evidence type="ECO:0000259" key="1">
    <source>
        <dbReference type="Pfam" id="PF02441"/>
    </source>
</evidence>
<sequence>MNLTIVVTGAVSSAFMPYWANWIRMQRPDIATHYLLTPSAEKFVSADAIRTVSGGDVDTDSWQGLTDPLHVTLGDWMDAMVVYPCTLNYFSRLALGVVDSPSLLAHACTDIPVVVAPSLPPGAYENEPYRMHRAALEDRDDVLIVEPTPTRSASSPRPAYGAAPMPDCIQRIDAA</sequence>
<gene>
    <name evidence="2" type="ORF">GCM10007304_09810</name>
</gene>
<reference evidence="2" key="2">
    <citation type="submission" date="2020-09" db="EMBL/GenBank/DDBJ databases">
        <authorList>
            <person name="Sun Q."/>
            <person name="Sedlacek I."/>
        </authorList>
    </citation>
    <scope>NUCLEOTIDE SEQUENCE</scope>
    <source>
        <strain evidence="2">CCM 7905</strain>
    </source>
</reference>
<name>A0A917CW70_9NOCA</name>
<evidence type="ECO:0000313" key="2">
    <source>
        <dbReference type="EMBL" id="GGF97906.1"/>
    </source>
</evidence>
<dbReference type="SUPFAM" id="SSF52507">
    <property type="entry name" value="Homo-oligomeric flavin-containing Cys decarboxylases, HFCD"/>
    <property type="match status" value="1"/>
</dbReference>
<reference evidence="2" key="1">
    <citation type="journal article" date="2014" name="Int. J. Syst. Evol. Microbiol.">
        <title>Complete genome sequence of Corynebacterium casei LMG S-19264T (=DSM 44701T), isolated from a smear-ripened cheese.</title>
        <authorList>
            <consortium name="US DOE Joint Genome Institute (JGI-PGF)"/>
            <person name="Walter F."/>
            <person name="Albersmeier A."/>
            <person name="Kalinowski J."/>
            <person name="Ruckert C."/>
        </authorList>
    </citation>
    <scope>NUCLEOTIDE SEQUENCE</scope>
    <source>
        <strain evidence="2">CCM 7905</strain>
    </source>
</reference>
<keyword evidence="3" id="KW-1185">Reference proteome</keyword>
<dbReference type="PANTHER" id="PTHR14359">
    <property type="entry name" value="HOMO-OLIGOMERIC FLAVIN CONTAINING CYS DECARBOXYLASE FAMILY"/>
    <property type="match status" value="1"/>
</dbReference>
<dbReference type="GO" id="GO:0010181">
    <property type="term" value="F:FMN binding"/>
    <property type="evidence" value="ECO:0007669"/>
    <property type="project" value="TreeGrafter"/>
</dbReference>
<dbReference type="AlphaFoldDB" id="A0A917CW70"/>
<dbReference type="PANTHER" id="PTHR14359:SF6">
    <property type="entry name" value="PHOSPHOPANTOTHENOYLCYSTEINE DECARBOXYLASE"/>
    <property type="match status" value="1"/>
</dbReference>
<dbReference type="RefSeq" id="WP_188543528.1">
    <property type="nucleotide sequence ID" value="NZ_BMCU01000001.1"/>
</dbReference>
<organism evidence="2 3">
    <name type="scientific">Rhodococcoides trifolii</name>
    <dbReference type="NCBI Taxonomy" id="908250"/>
    <lineage>
        <taxon>Bacteria</taxon>
        <taxon>Bacillati</taxon>
        <taxon>Actinomycetota</taxon>
        <taxon>Actinomycetes</taxon>
        <taxon>Mycobacteriales</taxon>
        <taxon>Nocardiaceae</taxon>
        <taxon>Rhodococcoides</taxon>
    </lineage>
</organism>
<dbReference type="InterPro" id="IPR003382">
    <property type="entry name" value="Flavoprotein"/>
</dbReference>
<evidence type="ECO:0000313" key="3">
    <source>
        <dbReference type="Proteomes" id="UP000654257"/>
    </source>
</evidence>
<dbReference type="EMBL" id="BMCU01000001">
    <property type="protein sequence ID" value="GGF97906.1"/>
    <property type="molecule type" value="Genomic_DNA"/>
</dbReference>
<dbReference type="Gene3D" id="3.40.50.1950">
    <property type="entry name" value="Flavin prenyltransferase-like"/>
    <property type="match status" value="1"/>
</dbReference>
<comment type="caution">
    <text evidence="2">The sequence shown here is derived from an EMBL/GenBank/DDBJ whole genome shotgun (WGS) entry which is preliminary data.</text>
</comment>
<dbReference type="Pfam" id="PF02441">
    <property type="entry name" value="Flavoprotein"/>
    <property type="match status" value="1"/>
</dbReference>
<feature type="domain" description="Flavoprotein" evidence="1">
    <location>
        <begin position="1"/>
        <end position="129"/>
    </location>
</feature>
<protein>
    <submittedName>
        <fullName evidence="2">Phosphopantothenoylcysteine synthetase</fullName>
    </submittedName>
</protein>
<dbReference type="GO" id="GO:0004633">
    <property type="term" value="F:phosphopantothenoylcysteine decarboxylase activity"/>
    <property type="evidence" value="ECO:0007669"/>
    <property type="project" value="TreeGrafter"/>
</dbReference>
<dbReference type="GO" id="GO:0015937">
    <property type="term" value="P:coenzyme A biosynthetic process"/>
    <property type="evidence" value="ECO:0007669"/>
    <property type="project" value="TreeGrafter"/>
</dbReference>
<dbReference type="InterPro" id="IPR036551">
    <property type="entry name" value="Flavin_trans-like"/>
</dbReference>